<feature type="transmembrane region" description="Helical" evidence="1">
    <location>
        <begin position="7"/>
        <end position="27"/>
    </location>
</feature>
<dbReference type="GO" id="GO:0005615">
    <property type="term" value="C:extracellular space"/>
    <property type="evidence" value="ECO:0007669"/>
    <property type="project" value="TreeGrafter"/>
</dbReference>
<keyword evidence="1" id="KW-0812">Transmembrane</keyword>
<dbReference type="PANTHER" id="PTHR10974">
    <property type="entry name" value="FI08016P-RELATED"/>
    <property type="match status" value="1"/>
</dbReference>
<gene>
    <name evidence="2" type="ORF">PV328_005411</name>
</gene>
<dbReference type="CDD" id="cd16021">
    <property type="entry name" value="ALP_like"/>
    <property type="match status" value="1"/>
</dbReference>
<dbReference type="Proteomes" id="UP001168990">
    <property type="component" value="Unassembled WGS sequence"/>
</dbReference>
<evidence type="ECO:0000256" key="1">
    <source>
        <dbReference type="SAM" id="Phobius"/>
    </source>
</evidence>
<dbReference type="EMBL" id="JAQQBS010000002">
    <property type="protein sequence ID" value="KAK0172038.1"/>
    <property type="molecule type" value="Genomic_DNA"/>
</dbReference>
<evidence type="ECO:0000313" key="2">
    <source>
        <dbReference type="EMBL" id="KAK0172038.1"/>
    </source>
</evidence>
<keyword evidence="1" id="KW-0472">Membrane</keyword>
<evidence type="ECO:0000313" key="3">
    <source>
        <dbReference type="Proteomes" id="UP001168990"/>
    </source>
</evidence>
<accession>A0AA39FM25</accession>
<proteinExistence type="predicted"/>
<dbReference type="PANTHER" id="PTHR10974:SF1">
    <property type="entry name" value="FI08016P-RELATED"/>
    <property type="match status" value="1"/>
</dbReference>
<protein>
    <submittedName>
        <fullName evidence="2">Uncharacterized protein</fullName>
    </submittedName>
</protein>
<dbReference type="Pfam" id="PF02995">
    <property type="entry name" value="DUF229"/>
    <property type="match status" value="1"/>
</dbReference>
<dbReference type="FunFam" id="3.40.720.10:FF:000017">
    <property type="entry name" value="Predicted protein"/>
    <property type="match status" value="1"/>
</dbReference>
<organism evidence="2 3">
    <name type="scientific">Microctonus aethiopoides</name>
    <dbReference type="NCBI Taxonomy" id="144406"/>
    <lineage>
        <taxon>Eukaryota</taxon>
        <taxon>Metazoa</taxon>
        <taxon>Ecdysozoa</taxon>
        <taxon>Arthropoda</taxon>
        <taxon>Hexapoda</taxon>
        <taxon>Insecta</taxon>
        <taxon>Pterygota</taxon>
        <taxon>Neoptera</taxon>
        <taxon>Endopterygota</taxon>
        <taxon>Hymenoptera</taxon>
        <taxon>Apocrita</taxon>
        <taxon>Ichneumonoidea</taxon>
        <taxon>Braconidae</taxon>
        <taxon>Euphorinae</taxon>
        <taxon>Microctonus</taxon>
    </lineage>
</organism>
<dbReference type="Gene3D" id="3.40.720.10">
    <property type="entry name" value="Alkaline Phosphatase, subunit A"/>
    <property type="match status" value="1"/>
</dbReference>
<keyword evidence="3" id="KW-1185">Reference proteome</keyword>
<dbReference type="InterPro" id="IPR017850">
    <property type="entry name" value="Alkaline_phosphatase_core_sf"/>
</dbReference>
<name>A0AA39FM25_9HYME</name>
<sequence>MGGLTKSWVFGILGFLIASLMIINIFITDQFHNTHMINITVPDNSGISGDKQFALETNEVSEFLIYKKGCRMPAFDPMDLLAKRFIQKEKPLVCEFGSELPLIESNETAVFINPDALGQYYNTTEVANCCWRSIERENNSDNSVRLGKECHKFQYETNITEEFVKIECFKDGKQIYRDYHFFVPRKPSVEERCRYILKKKLQKARVLSKSPNRRKNKPLSVLILGIDSVSRGNFHRMMPKTVKILNSLGAIEMMGYNKIGDNTYPNLVAVLSGRSDIEIKATCWNDTKKPFDDCPFLWKNYSQNGYRTVLAEDASTMTTFNYLKPGFHVQPTDYYYRPYSVAIETDIGNTHKLNADLCVGNRKTYANLLHYSRKIAKEFSTDPYFAFFWQASLTHDFFNYPQLGDDVYHDSIEYLKQTGLLNNTALIMMSDHGIRWGEFRQTYQGRIEESLPFVFIILPDWWKTEFPTAWINLRRNTASLTTPFDLHETLLDILKPQYITTESINARSASNNSTNILQRGISWFLPIPDERTCSTAGIPGHWCMCHTSNNISIEDEAIKNTTRFLIDELNLMVKKFSQCSPLTVQKVFDAKMWSSEGSYEDKSIPWIEYTITIETIPGNAIFEASIRHNTTGGNALVGSISRLNAYGKQSACIDDSTMRLYCYCK</sequence>
<comment type="caution">
    <text evidence="2">The sequence shown here is derived from an EMBL/GenBank/DDBJ whole genome shotgun (WGS) entry which is preliminary data.</text>
</comment>
<dbReference type="AlphaFoldDB" id="A0AA39FM25"/>
<keyword evidence="1" id="KW-1133">Transmembrane helix</keyword>
<dbReference type="SUPFAM" id="SSF53649">
    <property type="entry name" value="Alkaline phosphatase-like"/>
    <property type="match status" value="1"/>
</dbReference>
<dbReference type="InterPro" id="IPR004245">
    <property type="entry name" value="DUF229"/>
</dbReference>
<reference evidence="2" key="1">
    <citation type="journal article" date="2023" name="bioRxiv">
        <title>Scaffold-level genome assemblies of two parasitoid biocontrol wasps reveal the parthenogenesis mechanism and an associated novel virus.</title>
        <authorList>
            <person name="Inwood S."/>
            <person name="Skelly J."/>
            <person name="Guhlin J."/>
            <person name="Harrop T."/>
            <person name="Goldson S."/>
            <person name="Dearden P."/>
        </authorList>
    </citation>
    <scope>NUCLEOTIDE SEQUENCE</scope>
    <source>
        <strain evidence="2">Irish</strain>
        <tissue evidence="2">Whole body</tissue>
    </source>
</reference>
<reference evidence="2" key="2">
    <citation type="submission" date="2023-03" db="EMBL/GenBank/DDBJ databases">
        <authorList>
            <person name="Inwood S.N."/>
            <person name="Skelly J.G."/>
            <person name="Guhlin J."/>
            <person name="Harrop T.W.R."/>
            <person name="Goldson S.G."/>
            <person name="Dearden P.K."/>
        </authorList>
    </citation>
    <scope>NUCLEOTIDE SEQUENCE</scope>
    <source>
        <strain evidence="2">Irish</strain>
        <tissue evidence="2">Whole body</tissue>
    </source>
</reference>